<name>A0ABY4P823_9LACO</name>
<feature type="domain" description="WxL" evidence="3">
    <location>
        <begin position="57"/>
        <end position="248"/>
    </location>
</feature>
<feature type="compositionally biased region" description="Polar residues" evidence="1">
    <location>
        <begin position="94"/>
        <end position="112"/>
    </location>
</feature>
<protein>
    <submittedName>
        <fullName evidence="4">WxL domain-containing protein</fullName>
    </submittedName>
</protein>
<evidence type="ECO:0000256" key="2">
    <source>
        <dbReference type="SAM" id="SignalP"/>
    </source>
</evidence>
<gene>
    <name evidence="4" type="ORF">MOO45_06605</name>
</gene>
<feature type="chain" id="PRO_5045661139" evidence="2">
    <location>
        <begin position="29"/>
        <end position="251"/>
    </location>
</feature>
<evidence type="ECO:0000313" key="4">
    <source>
        <dbReference type="EMBL" id="UQS81860.1"/>
    </source>
</evidence>
<evidence type="ECO:0000256" key="1">
    <source>
        <dbReference type="SAM" id="MobiDB-lite"/>
    </source>
</evidence>
<organism evidence="4 5">
    <name type="scientific">Bombilactobacillus folatiphilus</name>
    <dbReference type="NCBI Taxonomy" id="2923362"/>
    <lineage>
        <taxon>Bacteria</taxon>
        <taxon>Bacillati</taxon>
        <taxon>Bacillota</taxon>
        <taxon>Bacilli</taxon>
        <taxon>Lactobacillales</taxon>
        <taxon>Lactobacillaceae</taxon>
        <taxon>Bombilactobacillus</taxon>
    </lineage>
</organism>
<feature type="region of interest" description="Disordered" evidence="1">
    <location>
        <begin position="28"/>
        <end position="50"/>
    </location>
</feature>
<dbReference type="Pfam" id="PF13731">
    <property type="entry name" value="WxL"/>
    <property type="match status" value="1"/>
</dbReference>
<feature type="signal peptide" evidence="2">
    <location>
        <begin position="1"/>
        <end position="28"/>
    </location>
</feature>
<dbReference type="Proteomes" id="UP000831495">
    <property type="component" value="Chromosome"/>
</dbReference>
<dbReference type="EMBL" id="CP093366">
    <property type="protein sequence ID" value="UQS81860.1"/>
    <property type="molecule type" value="Genomic_DNA"/>
</dbReference>
<dbReference type="RefSeq" id="WP_249514128.1">
    <property type="nucleotide sequence ID" value="NZ_CP093366.1"/>
</dbReference>
<evidence type="ECO:0000313" key="5">
    <source>
        <dbReference type="Proteomes" id="UP000831495"/>
    </source>
</evidence>
<sequence length="251" mass="25556">MKMNKLFASVATAVVALAAVAPVASVSAAGNDLPSNTSDQIDDKTGSTSATSTASVKVVSGFLSLDKVPDLSFNPAVKGADFAYLQDNGDLKSETNNQNWGDNGNSDGVLQVSDSRNDVNADLPADASQASGAGETSFGYTVSVQLGNFEGKDGNVVGSSTAADAATNGAFALDFTKAVQSDMGYQSNANVIASAGAATSSPLIVVPENNKRGSDQFKFDHSAGIRMNLPKSINTGAYTAPITWNLSAAAQ</sequence>
<proteinExistence type="predicted"/>
<accession>A0ABY4P823</accession>
<feature type="region of interest" description="Disordered" evidence="1">
    <location>
        <begin position="93"/>
        <end position="112"/>
    </location>
</feature>
<keyword evidence="5" id="KW-1185">Reference proteome</keyword>
<dbReference type="InterPro" id="IPR027994">
    <property type="entry name" value="WxL_dom"/>
</dbReference>
<keyword evidence="2" id="KW-0732">Signal</keyword>
<reference evidence="4" key="1">
    <citation type="journal article" date="2022" name="Int. J. Syst. Evol. Microbiol.">
        <title>Apilactobacillus apisilvae sp. nov., Nicolia spurrieriana gen. nov. sp. nov., Bombilactobacillus folatiphilus sp. nov. and Bombilactobacillus thymidiniphilus sp. nov., four new lactic acid bacterial isolates from stingless bees Tetragonula carbonaria and Austroplebeia australis.</title>
        <authorList>
            <person name="Oliphant S.A."/>
            <person name="Watson-Haigh N.S."/>
            <person name="Sumby K.M."/>
            <person name="Gardner J."/>
            <person name="Groom S."/>
            <person name="Jiranek V."/>
        </authorList>
    </citation>
    <scope>NUCLEOTIDE SEQUENCE</scope>
    <source>
        <strain evidence="4">SG4_D2</strain>
    </source>
</reference>
<evidence type="ECO:0000259" key="3">
    <source>
        <dbReference type="Pfam" id="PF13731"/>
    </source>
</evidence>